<reference evidence="2" key="1">
    <citation type="submission" date="2015-06" db="EMBL/GenBank/DDBJ databases">
        <authorList>
            <person name="Urmite Genomes"/>
        </authorList>
    </citation>
    <scope>NUCLEOTIDE SEQUENCE [LARGE SCALE GENOMIC DNA]</scope>
    <source>
        <strain evidence="2">CSUR P1867</strain>
    </source>
</reference>
<dbReference type="AlphaFoldDB" id="A0A0G4Q6I8"/>
<evidence type="ECO:0000313" key="1">
    <source>
        <dbReference type="EMBL" id="CRL61226.1"/>
    </source>
</evidence>
<evidence type="ECO:0000313" key="2">
    <source>
        <dbReference type="Proteomes" id="UP000183920"/>
    </source>
</evidence>
<dbReference type="EMBL" id="CVRY01000002">
    <property type="protein sequence ID" value="CRL61226.1"/>
    <property type="molecule type" value="Genomic_DNA"/>
</dbReference>
<organism evidence="1 2">
    <name type="scientific">Proteus penneri</name>
    <dbReference type="NCBI Taxonomy" id="102862"/>
    <lineage>
        <taxon>Bacteria</taxon>
        <taxon>Pseudomonadati</taxon>
        <taxon>Pseudomonadota</taxon>
        <taxon>Gammaproteobacteria</taxon>
        <taxon>Enterobacterales</taxon>
        <taxon>Morganellaceae</taxon>
        <taxon>Proteus</taxon>
    </lineage>
</organism>
<dbReference type="RefSeq" id="WP_072063455.1">
    <property type="nucleotide sequence ID" value="NZ_CVRY01000002.1"/>
</dbReference>
<name>A0A0G4Q6I8_9GAMM</name>
<protein>
    <recommendedName>
        <fullName evidence="3">Injection protein</fullName>
    </recommendedName>
</protein>
<dbReference type="Proteomes" id="UP000183920">
    <property type="component" value="Unassembled WGS sequence"/>
</dbReference>
<evidence type="ECO:0008006" key="3">
    <source>
        <dbReference type="Google" id="ProtNLM"/>
    </source>
</evidence>
<gene>
    <name evidence="1" type="ORF">BN1804_01372</name>
</gene>
<sequence>MANFFDQFDEQSLPNGMIEQGNIDIHNRPVVKNQDGSISTVRSMSANFDGREVLIPTVSDDGRIMSDDEAIDNYLRTGKHLGMFSTPEDATAYAESLHNQQAEEYLPQESNFFDQFDMPEQPPQPESSYIAGMKQANQNISQGLQQSSEDAKGFRENVIDAFTGESKMTPEVQGLEGIMSSPEMNAFNTDAMKAAWVQMFGNDNDFVKVISNMGGQVSQDEKGNLLVDLPSGRYALNKPGLSSEDVMPFIANAVAFTPAARAPTVLGATARSAGTDLALQSSVSAAGGGDINPIQTALSAGIGGAFKLGENLITKKATQEARDLANFAKENNVPLYTSDVAPPKTKPGKWIQSGGENIPFVGTSGMRSKQQEARSKLVRDFADRFGEYDPSQIVESLKRKTSTIKQAAGERLESIQNALSGVPITPNRAITQIDSEIAKLSKLGEVADTQTISKLQSYRNELASGNVDISQLRDLRTQFRQDVKGERMAMPNRSDAAINRVYKAMSDDAGDAISTNLGADALRKYNQANAIYADEANKILNTRLKNILTKGDLTPEVVNNILFSKNRSEVRVLYNSLDTRGRAQMRNAIIGKAIEKAGDSPDQFLKQLNAMSNQTGIAFRGQDAIYVNGLKKYLEATNHASKANVTTPTGQQVVPLLLGYSAAHAPTTTVAVSGTYAALARLYESKPVREAVMRLAGTPAGTSKFEKAVSTISQSLSAGTQSEARK</sequence>
<accession>A0A0G4Q6I8</accession>
<proteinExistence type="predicted"/>